<dbReference type="Pfam" id="PF10670">
    <property type="entry name" value="DUF4198"/>
    <property type="match status" value="1"/>
</dbReference>
<proteinExistence type="predicted"/>
<dbReference type="EMBL" id="QDKM01000003">
    <property type="protein sequence ID" value="PVH29307.1"/>
    <property type="molecule type" value="Genomic_DNA"/>
</dbReference>
<keyword evidence="2" id="KW-1185">Reference proteome</keyword>
<sequence length="271" mass="29325">MRNLSSLLSAAPVLLLSAFPTVGHELWIEPRSFSIAIDAPLIADIRVGQEFSGATLSFIPRNFTRFEIASGATIQPVEGQLGAKPAVSTEPLDDGLAIVLYETTGSYLTYDDLPQFERFAAHKDFDDAIERHLARGLPEADFTEVYTRHVKSLIAVGDGAGEDRAFGLRTEFVALANPYTDDLSAGLPMLLLFDGAPRPDAQVELFDRAPTGAVTVTLHRTDAEGHVLLPVTAGHTYMADAVELLEHDPEAPRNAVWQTLWASLTFAVPAG</sequence>
<reference evidence="1 2" key="1">
    <citation type="submission" date="2018-04" db="EMBL/GenBank/DDBJ databases">
        <title>Pararhodobacter oceanense sp. nov., isolated from marine intertidal sediment.</title>
        <authorList>
            <person name="Wang X.-L."/>
            <person name="Du Z.-J."/>
        </authorList>
    </citation>
    <scope>NUCLEOTIDE SEQUENCE [LARGE SCALE GENOMIC DNA]</scope>
    <source>
        <strain evidence="1 2">AM505</strain>
    </source>
</reference>
<dbReference type="OrthoDB" id="581894at2"/>
<dbReference type="RefSeq" id="WP_116558305.1">
    <property type="nucleotide sequence ID" value="NZ_QDKM01000003.1"/>
</dbReference>
<gene>
    <name evidence="1" type="ORF">DDE20_09885</name>
</gene>
<dbReference type="Proteomes" id="UP000245911">
    <property type="component" value="Unassembled WGS sequence"/>
</dbReference>
<name>A0A2T8HV34_9RHOB</name>
<comment type="caution">
    <text evidence="1">The sequence shown here is derived from an EMBL/GenBank/DDBJ whole genome shotgun (WGS) entry which is preliminary data.</text>
</comment>
<dbReference type="InterPro" id="IPR019613">
    <property type="entry name" value="DUF4198"/>
</dbReference>
<organism evidence="1 2">
    <name type="scientific">Pararhodobacter oceanensis</name>
    <dbReference type="NCBI Taxonomy" id="2172121"/>
    <lineage>
        <taxon>Bacteria</taxon>
        <taxon>Pseudomonadati</taxon>
        <taxon>Pseudomonadota</taxon>
        <taxon>Alphaproteobacteria</taxon>
        <taxon>Rhodobacterales</taxon>
        <taxon>Paracoccaceae</taxon>
        <taxon>Pararhodobacter</taxon>
    </lineage>
</organism>
<protein>
    <submittedName>
        <fullName evidence="1">DUF4198 domain-containing protein</fullName>
    </submittedName>
</protein>
<accession>A0A2T8HV34</accession>
<evidence type="ECO:0000313" key="1">
    <source>
        <dbReference type="EMBL" id="PVH29307.1"/>
    </source>
</evidence>
<evidence type="ECO:0000313" key="2">
    <source>
        <dbReference type="Proteomes" id="UP000245911"/>
    </source>
</evidence>
<dbReference type="AlphaFoldDB" id="A0A2T8HV34"/>